<accession>A0A4U5NZX1</accession>
<keyword evidence="8" id="KW-1185">Reference proteome</keyword>
<dbReference type="CDD" id="cd16448">
    <property type="entry name" value="RING-H2"/>
    <property type="match status" value="1"/>
</dbReference>
<feature type="region of interest" description="Disordered" evidence="5">
    <location>
        <begin position="155"/>
        <end position="178"/>
    </location>
</feature>
<evidence type="ECO:0000256" key="2">
    <source>
        <dbReference type="ARBA" id="ARBA00022833"/>
    </source>
</evidence>
<feature type="domain" description="RING-type" evidence="6">
    <location>
        <begin position="9"/>
        <end position="57"/>
    </location>
</feature>
<keyword evidence="2" id="KW-0862">Zinc</keyword>
<evidence type="ECO:0000259" key="6">
    <source>
        <dbReference type="PROSITE" id="PS50089"/>
    </source>
</evidence>
<dbReference type="SUPFAM" id="SSF57850">
    <property type="entry name" value="RING/U-box"/>
    <property type="match status" value="1"/>
</dbReference>
<evidence type="ECO:0000313" key="7">
    <source>
        <dbReference type="EMBL" id="TKR89216.1"/>
    </source>
</evidence>
<keyword evidence="1 3" id="KW-0863">Zinc-finger</keyword>
<dbReference type="InterPro" id="IPR013083">
    <property type="entry name" value="Znf_RING/FYVE/PHD"/>
</dbReference>
<evidence type="ECO:0000256" key="1">
    <source>
        <dbReference type="ARBA" id="ARBA00022771"/>
    </source>
</evidence>
<evidence type="ECO:0000256" key="3">
    <source>
        <dbReference type="PROSITE-ProRule" id="PRU00175"/>
    </source>
</evidence>
<dbReference type="GO" id="GO:0008270">
    <property type="term" value="F:zinc ion binding"/>
    <property type="evidence" value="ECO:0007669"/>
    <property type="project" value="UniProtKB-KW"/>
</dbReference>
<dbReference type="EMBL" id="AZBU02000003">
    <property type="protein sequence ID" value="TKR89216.1"/>
    <property type="molecule type" value="Genomic_DNA"/>
</dbReference>
<dbReference type="AlphaFoldDB" id="A0A4U5NZX1"/>
<evidence type="ECO:0000256" key="4">
    <source>
        <dbReference type="SAM" id="Coils"/>
    </source>
</evidence>
<dbReference type="Proteomes" id="UP000298663">
    <property type="component" value="Unassembled WGS sequence"/>
</dbReference>
<proteinExistence type="predicted"/>
<keyword evidence="4" id="KW-0175">Coiled coil</keyword>
<keyword evidence="1 3" id="KW-0479">Metal-binding</keyword>
<evidence type="ECO:0000313" key="8">
    <source>
        <dbReference type="Proteomes" id="UP000298663"/>
    </source>
</evidence>
<organism evidence="7 8">
    <name type="scientific">Steinernema carpocapsae</name>
    <name type="common">Entomopathogenic nematode</name>
    <dbReference type="NCBI Taxonomy" id="34508"/>
    <lineage>
        <taxon>Eukaryota</taxon>
        <taxon>Metazoa</taxon>
        <taxon>Ecdysozoa</taxon>
        <taxon>Nematoda</taxon>
        <taxon>Chromadorea</taxon>
        <taxon>Rhabditida</taxon>
        <taxon>Tylenchina</taxon>
        <taxon>Panagrolaimomorpha</taxon>
        <taxon>Strongyloidoidea</taxon>
        <taxon>Steinernematidae</taxon>
        <taxon>Steinernema</taxon>
    </lineage>
</organism>
<feature type="coiled-coil region" evidence="4">
    <location>
        <begin position="75"/>
        <end position="109"/>
    </location>
</feature>
<evidence type="ECO:0000256" key="5">
    <source>
        <dbReference type="SAM" id="MobiDB-lite"/>
    </source>
</evidence>
<dbReference type="Gene3D" id="3.30.40.10">
    <property type="entry name" value="Zinc/RING finger domain, C3HC4 (zinc finger)"/>
    <property type="match status" value="1"/>
</dbReference>
<name>A0A4U5NZX1_STECR</name>
<reference evidence="7 8" key="2">
    <citation type="journal article" date="2019" name="G3 (Bethesda)">
        <title>Hybrid Assembly of the Genome of the Entomopathogenic Nematode Steinernema carpocapsae Identifies the X-Chromosome.</title>
        <authorList>
            <person name="Serra L."/>
            <person name="Macchietto M."/>
            <person name="Macias-Munoz A."/>
            <person name="McGill C.J."/>
            <person name="Rodriguez I.M."/>
            <person name="Rodriguez B."/>
            <person name="Murad R."/>
            <person name="Mortazavi A."/>
        </authorList>
    </citation>
    <scope>NUCLEOTIDE SEQUENCE [LARGE SCALE GENOMIC DNA]</scope>
    <source>
        <strain evidence="7 8">ALL</strain>
    </source>
</reference>
<dbReference type="SMART" id="SM00184">
    <property type="entry name" value="RING"/>
    <property type="match status" value="1"/>
</dbReference>
<sequence>MTSYDRLNCTICLDWLDVSKPVVATDCLHVFHEECFQRCIRSPENSDQEIFYCATCRRLQPETNRLFLSSAPFGQSENQKELDAAYKTIEGLEKERSNYEQLKKVIQELCGFEVMERALSEIDMLERGAELTDSLMRLAGPDDDELSFNESEYLSDGSEISDSNPAFPLRSDEPRSPLQDSQSSEFFLLMMGGLIVIKTSLTKQKLWLFLKTLLDKKMSLLHLMLYQNTPQMDLTALITPT</sequence>
<gene>
    <name evidence="7" type="ORF">L596_013353</name>
</gene>
<protein>
    <recommendedName>
        <fullName evidence="6">RING-type domain-containing protein</fullName>
    </recommendedName>
</protein>
<feature type="compositionally biased region" description="Polar residues" evidence="5">
    <location>
        <begin position="155"/>
        <end position="164"/>
    </location>
</feature>
<dbReference type="Pfam" id="PF13639">
    <property type="entry name" value="zf-RING_2"/>
    <property type="match status" value="1"/>
</dbReference>
<comment type="caution">
    <text evidence="7">The sequence shown here is derived from an EMBL/GenBank/DDBJ whole genome shotgun (WGS) entry which is preliminary data.</text>
</comment>
<dbReference type="OrthoDB" id="5832391at2759"/>
<dbReference type="PROSITE" id="PS50089">
    <property type="entry name" value="ZF_RING_2"/>
    <property type="match status" value="1"/>
</dbReference>
<dbReference type="InterPro" id="IPR001841">
    <property type="entry name" value="Znf_RING"/>
</dbReference>
<reference evidence="7 8" key="1">
    <citation type="journal article" date="2015" name="Genome Biol.">
        <title>Comparative genomics of Steinernema reveals deeply conserved gene regulatory networks.</title>
        <authorList>
            <person name="Dillman A.R."/>
            <person name="Macchietto M."/>
            <person name="Porter C.F."/>
            <person name="Rogers A."/>
            <person name="Williams B."/>
            <person name="Antoshechkin I."/>
            <person name="Lee M.M."/>
            <person name="Goodwin Z."/>
            <person name="Lu X."/>
            <person name="Lewis E.E."/>
            <person name="Goodrich-Blair H."/>
            <person name="Stock S.P."/>
            <person name="Adams B.J."/>
            <person name="Sternberg P.W."/>
            <person name="Mortazavi A."/>
        </authorList>
    </citation>
    <scope>NUCLEOTIDE SEQUENCE [LARGE SCALE GENOMIC DNA]</scope>
    <source>
        <strain evidence="7 8">ALL</strain>
    </source>
</reference>